<dbReference type="EMBL" id="UGYW01000002">
    <property type="protein sequence ID" value="SUJ02274.1"/>
    <property type="molecule type" value="Genomic_DNA"/>
</dbReference>
<evidence type="ECO:0000313" key="2">
    <source>
        <dbReference type="Proteomes" id="UP000254893"/>
    </source>
</evidence>
<dbReference type="AlphaFoldDB" id="A0A380BL62"/>
<gene>
    <name evidence="1" type="ORF">NCTC11388_00961</name>
</gene>
<proteinExistence type="predicted"/>
<dbReference type="Proteomes" id="UP000254893">
    <property type="component" value="Unassembled WGS sequence"/>
</dbReference>
<protein>
    <submittedName>
        <fullName evidence="1">Uncharacterized protein</fullName>
    </submittedName>
</protein>
<organism evidence="1 2">
    <name type="scientific">Sphingobacterium spiritivorum</name>
    <name type="common">Flavobacterium spiritivorum</name>
    <dbReference type="NCBI Taxonomy" id="258"/>
    <lineage>
        <taxon>Bacteria</taxon>
        <taxon>Pseudomonadati</taxon>
        <taxon>Bacteroidota</taxon>
        <taxon>Sphingobacteriia</taxon>
        <taxon>Sphingobacteriales</taxon>
        <taxon>Sphingobacteriaceae</taxon>
        <taxon>Sphingobacterium</taxon>
    </lineage>
</organism>
<sequence>MLINSYCIGQPHVEKIIMQDNKAYLTVSYNKDVDSVIFSATQGYVNNLTDLEKLEMIKCLLKFEGDTTRHPGMVHPLYFGNNSRNNIRFSPKSRYFTIEINALYYIDRIAYGTYTDYYSPAPVLYDNIENVEINDCPEKVKLVFSEYKKWFDECIKTGKIPKYFPFNDGRYV</sequence>
<reference evidence="1 2" key="1">
    <citation type="submission" date="2018-06" db="EMBL/GenBank/DDBJ databases">
        <authorList>
            <consortium name="Pathogen Informatics"/>
            <person name="Doyle S."/>
        </authorList>
    </citation>
    <scope>NUCLEOTIDE SEQUENCE [LARGE SCALE GENOMIC DNA]</scope>
    <source>
        <strain evidence="1 2">NCTC11388</strain>
    </source>
</reference>
<evidence type="ECO:0000313" key="1">
    <source>
        <dbReference type="EMBL" id="SUJ02274.1"/>
    </source>
</evidence>
<accession>A0A380BL62</accession>
<name>A0A380BL62_SPHSI</name>